<proteinExistence type="inferred from homology"/>
<dbReference type="CDD" id="cd07114">
    <property type="entry name" value="ALDH_DhaS"/>
    <property type="match status" value="1"/>
</dbReference>
<accession>A0ABS9CVV6</accession>
<keyword evidence="1 3" id="KW-0560">Oxidoreductase</keyword>
<dbReference type="InterPro" id="IPR016162">
    <property type="entry name" value="Ald_DH_N"/>
</dbReference>
<evidence type="ECO:0000256" key="3">
    <source>
        <dbReference type="RuleBase" id="RU003345"/>
    </source>
</evidence>
<evidence type="ECO:0000313" key="5">
    <source>
        <dbReference type="EMBL" id="MCF2870922.1"/>
    </source>
</evidence>
<dbReference type="RefSeq" id="WP_235225049.1">
    <property type="nucleotide sequence ID" value="NZ_JAKGAQ010000002.1"/>
</dbReference>
<evidence type="ECO:0000256" key="1">
    <source>
        <dbReference type="ARBA" id="ARBA00023002"/>
    </source>
</evidence>
<feature type="active site" evidence="2">
    <location>
        <position position="253"/>
    </location>
</feature>
<dbReference type="PROSITE" id="PS00070">
    <property type="entry name" value="ALDEHYDE_DEHYDR_CYS"/>
    <property type="match status" value="1"/>
</dbReference>
<keyword evidence="6" id="KW-1185">Reference proteome</keyword>
<evidence type="ECO:0000256" key="2">
    <source>
        <dbReference type="PROSITE-ProRule" id="PRU10007"/>
    </source>
</evidence>
<protein>
    <submittedName>
        <fullName evidence="5">Aldehyde dehydrogenase</fullName>
    </submittedName>
</protein>
<organism evidence="5 6">
    <name type="scientific">Octadecabacter dasysiphoniae</name>
    <dbReference type="NCBI Taxonomy" id="2909341"/>
    <lineage>
        <taxon>Bacteria</taxon>
        <taxon>Pseudomonadati</taxon>
        <taxon>Pseudomonadota</taxon>
        <taxon>Alphaproteobacteria</taxon>
        <taxon>Rhodobacterales</taxon>
        <taxon>Roseobacteraceae</taxon>
        <taxon>Octadecabacter</taxon>
    </lineage>
</organism>
<feature type="domain" description="Aldehyde dehydrogenase" evidence="4">
    <location>
        <begin position="16"/>
        <end position="475"/>
    </location>
</feature>
<dbReference type="Gene3D" id="3.40.605.10">
    <property type="entry name" value="Aldehyde Dehydrogenase, Chain A, domain 1"/>
    <property type="match status" value="1"/>
</dbReference>
<dbReference type="SUPFAM" id="SSF53720">
    <property type="entry name" value="ALDH-like"/>
    <property type="match status" value="1"/>
</dbReference>
<comment type="caution">
    <text evidence="5">The sequence shown here is derived from an EMBL/GenBank/DDBJ whole genome shotgun (WGS) entry which is preliminary data.</text>
</comment>
<dbReference type="EMBL" id="JAKGAQ010000002">
    <property type="protein sequence ID" value="MCF2870922.1"/>
    <property type="molecule type" value="Genomic_DNA"/>
</dbReference>
<dbReference type="PANTHER" id="PTHR11699">
    <property type="entry name" value="ALDEHYDE DEHYDROGENASE-RELATED"/>
    <property type="match status" value="1"/>
</dbReference>
<name>A0ABS9CVV6_9RHOB</name>
<comment type="similarity">
    <text evidence="3">Belongs to the aldehyde dehydrogenase family.</text>
</comment>
<reference evidence="5 6" key="1">
    <citation type="submission" date="2022-01" db="EMBL/GenBank/DDBJ databases">
        <title>Octadecabacter sp. nov., isolated from a marine alga.</title>
        <authorList>
            <person name="Jin M.S."/>
            <person name="Kim H.M."/>
            <person name="Han D.M."/>
            <person name="Jung J.J."/>
            <person name="Jeon C.O."/>
        </authorList>
    </citation>
    <scope>NUCLEOTIDE SEQUENCE [LARGE SCALE GENOMIC DNA]</scope>
    <source>
        <strain evidence="5 6">G9-8</strain>
    </source>
</reference>
<sequence>MTRLPHFQLYIDGAFTEGRSGQTMTTQNPATGEDWATFACAAPQDVDRAITAARRVLDDPAWRDMTQTQRGKLLYRLGELIADHADHLGRIETTDSGKLLAETTSQTGYVGEYYRYYAGLADKIEGAVLPIDKPDMHVFTRREPIGVVVAIVPWNAQMFLTATKLGPALAAGCSVVLKASEIAPAPMLEFARLIEQAGFPPGVVSIITGDAANCAIPLTRHADVDRIAFTGGPETARHVVRNSAENFAVTSLELGGKSPILVFDDADLDGAANGLIAGNFGASGQSCVAGSRGLIHRPIFETLIERITEKCAKIVVSDPLDTRTHLGPLCTKSQLDHITATLATAKEQGAKIRFGGAALDRPGNFMAPTLVECANHSIETLNVELFGPVMSLLPFDTEEEAIVLANSTPFGLGSGVFTQNLARAHRVSSRLKAGICWVNTYRAISPIAPFGGYNRSGYGREAGLDAINDYTRTKTTWINTSAEPMSNPFVMR</sequence>
<dbReference type="Pfam" id="PF00171">
    <property type="entry name" value="Aldedh"/>
    <property type="match status" value="1"/>
</dbReference>
<dbReference type="InterPro" id="IPR016161">
    <property type="entry name" value="Ald_DH/histidinol_DH"/>
</dbReference>
<dbReference type="Gene3D" id="3.40.309.10">
    <property type="entry name" value="Aldehyde Dehydrogenase, Chain A, domain 2"/>
    <property type="match status" value="1"/>
</dbReference>
<evidence type="ECO:0000313" key="6">
    <source>
        <dbReference type="Proteomes" id="UP001200557"/>
    </source>
</evidence>
<dbReference type="InterPro" id="IPR016160">
    <property type="entry name" value="Ald_DH_CS_CYS"/>
</dbReference>
<evidence type="ECO:0000259" key="4">
    <source>
        <dbReference type="Pfam" id="PF00171"/>
    </source>
</evidence>
<dbReference type="InterPro" id="IPR029510">
    <property type="entry name" value="Ald_DH_CS_GLU"/>
</dbReference>
<dbReference type="InterPro" id="IPR016163">
    <property type="entry name" value="Ald_DH_C"/>
</dbReference>
<gene>
    <name evidence="5" type="ORF">L0664_07585</name>
</gene>
<dbReference type="Proteomes" id="UP001200557">
    <property type="component" value="Unassembled WGS sequence"/>
</dbReference>
<dbReference type="InterPro" id="IPR015590">
    <property type="entry name" value="Aldehyde_DH_dom"/>
</dbReference>
<dbReference type="PROSITE" id="PS00687">
    <property type="entry name" value="ALDEHYDE_DEHYDR_GLU"/>
    <property type="match status" value="1"/>
</dbReference>